<evidence type="ECO:0000313" key="3">
    <source>
        <dbReference type="Proteomes" id="UP000261187"/>
    </source>
</evidence>
<dbReference type="Proteomes" id="UP000261187">
    <property type="component" value="Unassembled WGS sequence"/>
</dbReference>
<organism evidence="2 3">
    <name type="scientific">Segatella copri</name>
    <dbReference type="NCBI Taxonomy" id="165179"/>
    <lineage>
        <taxon>Bacteria</taxon>
        <taxon>Pseudomonadati</taxon>
        <taxon>Bacteroidota</taxon>
        <taxon>Bacteroidia</taxon>
        <taxon>Bacteroidales</taxon>
        <taxon>Prevotellaceae</taxon>
        <taxon>Segatella</taxon>
    </lineage>
</organism>
<dbReference type="InterPro" id="IPR011006">
    <property type="entry name" value="CheY-like_superfamily"/>
</dbReference>
<dbReference type="Gene3D" id="3.40.50.2300">
    <property type="match status" value="1"/>
</dbReference>
<accession>A0AA92SX47</accession>
<proteinExistence type="predicted"/>
<feature type="coiled-coil region" evidence="1">
    <location>
        <begin position="132"/>
        <end position="159"/>
    </location>
</feature>
<evidence type="ECO:0000256" key="1">
    <source>
        <dbReference type="SAM" id="Coils"/>
    </source>
</evidence>
<reference evidence="2 3" key="1">
    <citation type="submission" date="2018-08" db="EMBL/GenBank/DDBJ databases">
        <title>A genome reference for cultivated species of the human gut microbiota.</title>
        <authorList>
            <person name="Zou Y."/>
            <person name="Xue W."/>
            <person name="Luo G."/>
        </authorList>
    </citation>
    <scope>NUCLEOTIDE SEQUENCE [LARGE SCALE GENOMIC DNA]</scope>
    <source>
        <strain evidence="2 3">TF06-40</strain>
    </source>
</reference>
<dbReference type="SUPFAM" id="SSF52172">
    <property type="entry name" value="CheY-like"/>
    <property type="match status" value="1"/>
</dbReference>
<protein>
    <recommendedName>
        <fullName evidence="4">Response regulator</fullName>
    </recommendedName>
</protein>
<gene>
    <name evidence="2" type="ORF">DXC61_11690</name>
</gene>
<dbReference type="EMBL" id="QSSA01000027">
    <property type="protein sequence ID" value="RGL57406.1"/>
    <property type="molecule type" value="Genomic_DNA"/>
</dbReference>
<dbReference type="AlphaFoldDB" id="A0AA92SX47"/>
<comment type="caution">
    <text evidence="2">The sequence shown here is derived from an EMBL/GenBank/DDBJ whole genome shotgun (WGS) entry which is preliminary data.</text>
</comment>
<evidence type="ECO:0000313" key="2">
    <source>
        <dbReference type="EMBL" id="RGL57406.1"/>
    </source>
</evidence>
<keyword evidence="1" id="KW-0175">Coiled coil</keyword>
<evidence type="ECO:0008006" key="4">
    <source>
        <dbReference type="Google" id="ProtNLM"/>
    </source>
</evidence>
<sequence>MIMEYKIMFIDEESTQHDEFENHFEKYWPEANVRCVFPSSTLNEMLEEIEQWQPNAIIVDFQLNDKKTDIKYNVCYNGVELLKEIQLQKCDFPCFVITSYDDDAVADSDDVNFVYIKKNLHFSSDCGKVPFAQRVKSQIDKYLARIKNAKAELSILLEKRKSGKANVKDEEHIVELDSFLEKTIDTTGAIPDEMKHLSNMDRLNSLIDKVDQLIGKFE</sequence>
<name>A0AA92SX47_9BACT</name>